<proteinExistence type="predicted"/>
<sequence length="675" mass="77450">MNPGSLPRACGWRIARSLISAIRFLVITDQLHRVRLVSILVCFREQYGSFLFSHVIQNQLYKSLISGLRSRCNPPVYFTTLLALCPKVTIDQIAFVGDHNGLMPPGTGTGLDITSEECKYILEVLADLRKEWTNTEYLKIGGKDKAMYTLPTKSLVLEGVYFHDPDFLPLLVREMQDLRHIEIQYNGTPCMLRALSTHCRHLESLCFLEPQMEVSVLEKDILNILFGVPSIYGNRTPFGILDRFAEEKEFREKFVVQFPNLRKLDIDELYFEEELLHDVYTLALILQPKISSFGKHTGLTRHIIAKYRRLWTIVNESSFSNVSVYLTKAKFVDSISDVPGDTELDLKYIEEVLPMFKTLKSVELLKSNWNENHVAKFCQLLGNHVDAISLIDWPVNEVSCLSNISHLRLTFMRQYSFDQVHQVLDNCPNLQTLSMHAMFQEHSRVNHDRGDELQQFGQMMDEDQRFFENLIVEELIQYPELQIIVIGANQHPPRDMLGNPVNVQGGIQGARPPSRYDRISKPKFKIHHKLTTLRIASLFEAPREPSEAFLLSLLERVPNLRNLCMGMWMGSLSHRRENLTCTGNALVSVATDQTRIDPVLTQLEQLCCLPSGTEQEMCLSLARLAKALPSLRTIVVPALDKFLLSPTLRYFQHSNIEVQHKCATDQVFSHWEPEH</sequence>
<accession>A0AAW0W703</accession>
<gene>
    <name evidence="1" type="ORF">OTU49_011380</name>
</gene>
<reference evidence="1 2" key="1">
    <citation type="journal article" date="2024" name="BMC Genomics">
        <title>Genome assembly of redclaw crayfish (Cherax quadricarinatus) provides insights into its immune adaptation and hypoxia tolerance.</title>
        <authorList>
            <person name="Liu Z."/>
            <person name="Zheng J."/>
            <person name="Li H."/>
            <person name="Fang K."/>
            <person name="Wang S."/>
            <person name="He J."/>
            <person name="Zhou D."/>
            <person name="Weng S."/>
            <person name="Chi M."/>
            <person name="Gu Z."/>
            <person name="He J."/>
            <person name="Li F."/>
            <person name="Wang M."/>
        </authorList>
    </citation>
    <scope>NUCLEOTIDE SEQUENCE [LARGE SCALE GENOMIC DNA]</scope>
    <source>
        <strain evidence="1">ZL_2023a</strain>
    </source>
</reference>
<dbReference type="SUPFAM" id="SSF52047">
    <property type="entry name" value="RNI-like"/>
    <property type="match status" value="1"/>
</dbReference>
<evidence type="ECO:0000313" key="1">
    <source>
        <dbReference type="EMBL" id="KAK8723974.1"/>
    </source>
</evidence>
<dbReference type="EMBL" id="JARKIK010000087">
    <property type="protein sequence ID" value="KAK8723975.1"/>
    <property type="molecule type" value="Genomic_DNA"/>
</dbReference>
<reference evidence="1" key="2">
    <citation type="submission" date="2024-01" db="EMBL/GenBank/DDBJ databases">
        <authorList>
            <person name="He J."/>
            <person name="Wang M."/>
            <person name="Zheng J."/>
            <person name="Liu Z."/>
        </authorList>
    </citation>
    <scope>NUCLEOTIDE SEQUENCE</scope>
    <source>
        <strain evidence="1">ZL_2023a</strain>
        <tissue evidence="1">Muscle</tissue>
    </source>
</reference>
<keyword evidence="2" id="KW-1185">Reference proteome</keyword>
<dbReference type="InterPro" id="IPR032675">
    <property type="entry name" value="LRR_dom_sf"/>
</dbReference>
<name>A0AAW0W703_CHEQU</name>
<organism evidence="1 2">
    <name type="scientific">Cherax quadricarinatus</name>
    <name type="common">Australian red claw crayfish</name>
    <dbReference type="NCBI Taxonomy" id="27406"/>
    <lineage>
        <taxon>Eukaryota</taxon>
        <taxon>Metazoa</taxon>
        <taxon>Ecdysozoa</taxon>
        <taxon>Arthropoda</taxon>
        <taxon>Crustacea</taxon>
        <taxon>Multicrustacea</taxon>
        <taxon>Malacostraca</taxon>
        <taxon>Eumalacostraca</taxon>
        <taxon>Eucarida</taxon>
        <taxon>Decapoda</taxon>
        <taxon>Pleocyemata</taxon>
        <taxon>Astacidea</taxon>
        <taxon>Parastacoidea</taxon>
        <taxon>Parastacidae</taxon>
        <taxon>Cherax</taxon>
    </lineage>
</organism>
<protein>
    <submittedName>
        <fullName evidence="1">Uncharacterized protein</fullName>
    </submittedName>
</protein>
<dbReference type="AlphaFoldDB" id="A0AAW0W703"/>
<dbReference type="EMBL" id="JARKIK010000087">
    <property type="protein sequence ID" value="KAK8723974.1"/>
    <property type="molecule type" value="Genomic_DNA"/>
</dbReference>
<dbReference type="Gene3D" id="3.80.10.10">
    <property type="entry name" value="Ribonuclease Inhibitor"/>
    <property type="match status" value="1"/>
</dbReference>
<dbReference type="Proteomes" id="UP001445076">
    <property type="component" value="Unassembled WGS sequence"/>
</dbReference>
<comment type="caution">
    <text evidence="1">The sequence shown here is derived from an EMBL/GenBank/DDBJ whole genome shotgun (WGS) entry which is preliminary data.</text>
</comment>
<evidence type="ECO:0000313" key="2">
    <source>
        <dbReference type="Proteomes" id="UP001445076"/>
    </source>
</evidence>